<dbReference type="EMBL" id="CAXKWB010010142">
    <property type="protein sequence ID" value="CAL4097017.1"/>
    <property type="molecule type" value="Genomic_DNA"/>
</dbReference>
<feature type="non-terminal residue" evidence="1">
    <location>
        <position position="100"/>
    </location>
</feature>
<sequence>CVVDGRCYVTGETWINGCMEERCNHGSIISEPGPGSCYINEICYMNGDTFEDHEVCAIMECFNGQPKVKTNGCRMEGKCRMNNEEWVEKCMKFVCEKGKV</sequence>
<dbReference type="Proteomes" id="UP001497623">
    <property type="component" value="Unassembled WGS sequence"/>
</dbReference>
<name>A0AAV2QR88_MEGNR</name>
<dbReference type="AlphaFoldDB" id="A0AAV2QR88"/>
<evidence type="ECO:0000313" key="2">
    <source>
        <dbReference type="Proteomes" id="UP001497623"/>
    </source>
</evidence>
<protein>
    <submittedName>
        <fullName evidence="1">Uncharacterized protein</fullName>
    </submittedName>
</protein>
<gene>
    <name evidence="1" type="ORF">MNOR_LOCUS15887</name>
</gene>
<feature type="non-terminal residue" evidence="1">
    <location>
        <position position="1"/>
    </location>
</feature>
<evidence type="ECO:0000313" key="1">
    <source>
        <dbReference type="EMBL" id="CAL4097017.1"/>
    </source>
</evidence>
<organism evidence="1 2">
    <name type="scientific">Meganyctiphanes norvegica</name>
    <name type="common">Northern krill</name>
    <name type="synonym">Thysanopoda norvegica</name>
    <dbReference type="NCBI Taxonomy" id="48144"/>
    <lineage>
        <taxon>Eukaryota</taxon>
        <taxon>Metazoa</taxon>
        <taxon>Ecdysozoa</taxon>
        <taxon>Arthropoda</taxon>
        <taxon>Crustacea</taxon>
        <taxon>Multicrustacea</taxon>
        <taxon>Malacostraca</taxon>
        <taxon>Eumalacostraca</taxon>
        <taxon>Eucarida</taxon>
        <taxon>Euphausiacea</taxon>
        <taxon>Euphausiidae</taxon>
        <taxon>Meganyctiphanes</taxon>
    </lineage>
</organism>
<accession>A0AAV2QR88</accession>
<reference evidence="1 2" key="1">
    <citation type="submission" date="2024-05" db="EMBL/GenBank/DDBJ databases">
        <authorList>
            <person name="Wallberg A."/>
        </authorList>
    </citation>
    <scope>NUCLEOTIDE SEQUENCE [LARGE SCALE GENOMIC DNA]</scope>
</reference>
<keyword evidence="2" id="KW-1185">Reference proteome</keyword>
<proteinExistence type="predicted"/>
<comment type="caution">
    <text evidence="1">The sequence shown here is derived from an EMBL/GenBank/DDBJ whole genome shotgun (WGS) entry which is preliminary data.</text>
</comment>